<dbReference type="GeneID" id="60336818"/>
<sequence>MARDLARRARQSVEQQQASATDLREQLAKMESHFQRAMPRGGEAVQLIRDVMTCMSQTPKLAQCEPRSVLGAAMTCAQLGLRPGVGALGQAWILPFWDARAGANKAQLIIGYKGYVELGHRSDRIASLHSRIVYSNDVFDVEYGAAEDTWIHKPCLDGPRGEARLFYAVGRLANGGYSITDPMTVDDMKAHRDRFAMARKNGKVIGPWVDHFDAMAQKTMLLRLMTLMPKSTEIQRAMDNDGSVRLDLAEEAIDAPMHIDGEVIEGDAEEDAAEGAVAPPPAPPAAPAAADGDGVQMASKDQLDRLAQIQKAEKYNDADWFAFLAEAAGVQATRANDLTFDEAARAIAIFDGPDQ</sequence>
<dbReference type="InterPro" id="IPR018330">
    <property type="entry name" value="RecT_fam"/>
</dbReference>
<dbReference type="EMBL" id="MN234172">
    <property type="protein sequence ID" value="QFG09081.1"/>
    <property type="molecule type" value="Genomic_DNA"/>
</dbReference>
<gene>
    <name evidence="2" type="primary">53</name>
    <name evidence="2" type="ORF">PBI_THULATHULA_53</name>
</gene>
<dbReference type="GO" id="GO:0006259">
    <property type="term" value="P:DNA metabolic process"/>
    <property type="evidence" value="ECO:0007669"/>
    <property type="project" value="InterPro"/>
</dbReference>
<evidence type="ECO:0000256" key="1">
    <source>
        <dbReference type="SAM" id="MobiDB-lite"/>
    </source>
</evidence>
<dbReference type="KEGG" id="vg:60336818"/>
<dbReference type="RefSeq" id="YP_009965096.1">
    <property type="nucleotide sequence ID" value="NC_051738.1"/>
</dbReference>
<feature type="region of interest" description="Disordered" evidence="1">
    <location>
        <begin position="1"/>
        <end position="21"/>
    </location>
</feature>
<organism evidence="2 3">
    <name type="scientific">Mycobacterium phage ThulaThula</name>
    <dbReference type="NCBI Taxonomy" id="2599880"/>
    <lineage>
        <taxon>Viruses</taxon>
        <taxon>Duplodnaviria</taxon>
        <taxon>Heunggongvirae</taxon>
        <taxon>Uroviricota</taxon>
        <taxon>Caudoviricetes</taxon>
        <taxon>Pclasvirinae</taxon>
        <taxon>Phayoncevirus</taxon>
        <taxon>Phayoncevirus thulathula</taxon>
    </lineage>
</organism>
<dbReference type="Pfam" id="PF03837">
    <property type="entry name" value="RecT"/>
    <property type="match status" value="1"/>
</dbReference>
<dbReference type="NCBIfam" id="TIGR00616">
    <property type="entry name" value="rect"/>
    <property type="match status" value="1"/>
</dbReference>
<proteinExistence type="predicted"/>
<keyword evidence="3" id="KW-1185">Reference proteome</keyword>
<reference evidence="2 3" key="1">
    <citation type="submission" date="2019-07" db="EMBL/GenBank/DDBJ databases">
        <authorList>
            <person name="Riley H.L."/>
            <person name="Stoner T.H."/>
            <person name="Garlena R.A."/>
            <person name="Russell D.A."/>
            <person name="Pope W.H."/>
            <person name="Jacobs-Sera D."/>
            <person name="Hatfull G.F."/>
        </authorList>
    </citation>
    <scope>NUCLEOTIDE SEQUENCE [LARGE SCALE GENOMIC DNA]</scope>
</reference>
<dbReference type="GO" id="GO:0003677">
    <property type="term" value="F:DNA binding"/>
    <property type="evidence" value="ECO:0007669"/>
    <property type="project" value="InterPro"/>
</dbReference>
<evidence type="ECO:0000313" key="3">
    <source>
        <dbReference type="Proteomes" id="UP000326708"/>
    </source>
</evidence>
<accession>A0A5J6TE16</accession>
<protein>
    <submittedName>
        <fullName evidence="2">RecT-like DNA pairing protein</fullName>
    </submittedName>
</protein>
<name>A0A5J6TE16_9CAUD</name>
<dbReference type="InterPro" id="IPR004590">
    <property type="entry name" value="ssDNA_annealing_RecT"/>
</dbReference>
<feature type="region of interest" description="Disordered" evidence="1">
    <location>
        <begin position="268"/>
        <end position="295"/>
    </location>
</feature>
<dbReference type="Proteomes" id="UP000326708">
    <property type="component" value="Segment"/>
</dbReference>
<evidence type="ECO:0000313" key="2">
    <source>
        <dbReference type="EMBL" id="QFG09081.1"/>
    </source>
</evidence>
<dbReference type="NCBIfam" id="NF007351">
    <property type="entry name" value="PRK09846.1"/>
    <property type="match status" value="1"/>
</dbReference>